<sequence>MSRLLVFFLLLSVSPTISESDRRCGTDSSRLWLDVVFVIDNSAGMNMYNVFDTIMALFKSNIQIGTGYTDPRSTRVGFVTYNYNATDVADFYKLQSWDTLNSQVQVLKRTPQARTVASYLDTGLNAAVRMINSTAGFRDNYKKMVIVFTSSYGHYRSSPKDIGTYLKSSGVSLVTVNTGSDKNVNAYLKQVASDNLSFAMTDGNVTAEIMKAMTDSEFD</sequence>
<keyword evidence="4" id="KW-1185">Reference proteome</keyword>
<name>A0A8R1DTJ4_CAEJA</name>
<dbReference type="Pfam" id="PF00092">
    <property type="entry name" value="VWA"/>
    <property type="match status" value="1"/>
</dbReference>
<dbReference type="Gene3D" id="3.40.50.410">
    <property type="entry name" value="von Willebrand factor, type A domain"/>
    <property type="match status" value="1"/>
</dbReference>
<dbReference type="SMART" id="SM00327">
    <property type="entry name" value="VWA"/>
    <property type="match status" value="1"/>
</dbReference>
<feature type="domain" description="VWFA" evidence="2">
    <location>
        <begin position="34"/>
        <end position="213"/>
    </location>
</feature>
<proteinExistence type="predicted"/>
<accession>A0A8R1DTJ4</accession>
<reference evidence="4" key="1">
    <citation type="submission" date="2010-08" db="EMBL/GenBank/DDBJ databases">
        <authorList>
            <consortium name="Caenorhabditis japonica Sequencing Consortium"/>
            <person name="Wilson R.K."/>
        </authorList>
    </citation>
    <scope>NUCLEOTIDE SEQUENCE [LARGE SCALE GENOMIC DNA]</scope>
    <source>
        <strain evidence="4">DF5081</strain>
    </source>
</reference>
<dbReference type="GO" id="GO:0045087">
    <property type="term" value="P:innate immune response"/>
    <property type="evidence" value="ECO:0007669"/>
    <property type="project" value="TreeGrafter"/>
</dbReference>
<evidence type="ECO:0000256" key="1">
    <source>
        <dbReference type="SAM" id="SignalP"/>
    </source>
</evidence>
<dbReference type="PROSITE" id="PS50234">
    <property type="entry name" value="VWFA"/>
    <property type="match status" value="1"/>
</dbReference>
<dbReference type="SUPFAM" id="SSF53300">
    <property type="entry name" value="vWA-like"/>
    <property type="match status" value="1"/>
</dbReference>
<dbReference type="PANTHER" id="PTHR31024:SF7">
    <property type="entry name" value="C-TYPE LECTIN DOMAIN-CONTAINING PROTEIN"/>
    <property type="match status" value="1"/>
</dbReference>
<dbReference type="InterPro" id="IPR036465">
    <property type="entry name" value="vWFA_dom_sf"/>
</dbReference>
<dbReference type="PANTHER" id="PTHR31024">
    <property type="entry name" value="C-TYPE LECTIN"/>
    <property type="match status" value="1"/>
</dbReference>
<reference evidence="3" key="2">
    <citation type="submission" date="2022-06" db="UniProtKB">
        <authorList>
            <consortium name="EnsemblMetazoa"/>
        </authorList>
    </citation>
    <scope>IDENTIFICATION</scope>
    <source>
        <strain evidence="3">DF5081</strain>
    </source>
</reference>
<evidence type="ECO:0000313" key="4">
    <source>
        <dbReference type="Proteomes" id="UP000005237"/>
    </source>
</evidence>
<organism evidence="3 4">
    <name type="scientific">Caenorhabditis japonica</name>
    <dbReference type="NCBI Taxonomy" id="281687"/>
    <lineage>
        <taxon>Eukaryota</taxon>
        <taxon>Metazoa</taxon>
        <taxon>Ecdysozoa</taxon>
        <taxon>Nematoda</taxon>
        <taxon>Chromadorea</taxon>
        <taxon>Rhabditida</taxon>
        <taxon>Rhabditina</taxon>
        <taxon>Rhabditomorpha</taxon>
        <taxon>Rhabditoidea</taxon>
        <taxon>Rhabditidae</taxon>
        <taxon>Peloderinae</taxon>
        <taxon>Caenorhabditis</taxon>
    </lineage>
</organism>
<dbReference type="EnsemblMetazoa" id="CJA11509.1">
    <property type="protein sequence ID" value="CJA11509.1"/>
    <property type="gene ID" value="WBGene00130713"/>
</dbReference>
<evidence type="ECO:0000313" key="3">
    <source>
        <dbReference type="EnsemblMetazoa" id="CJA11509.1"/>
    </source>
</evidence>
<protein>
    <submittedName>
        <fullName evidence="3">VWFA domain-containing protein</fullName>
    </submittedName>
</protein>
<keyword evidence="1" id="KW-0732">Signal</keyword>
<dbReference type="Proteomes" id="UP000005237">
    <property type="component" value="Unassembled WGS sequence"/>
</dbReference>
<feature type="signal peptide" evidence="1">
    <location>
        <begin position="1"/>
        <end position="18"/>
    </location>
</feature>
<dbReference type="AlphaFoldDB" id="A0A8R1DTJ4"/>
<dbReference type="InterPro" id="IPR002035">
    <property type="entry name" value="VWF_A"/>
</dbReference>
<feature type="chain" id="PRO_5035860617" evidence="1">
    <location>
        <begin position="19"/>
        <end position="219"/>
    </location>
</feature>
<evidence type="ECO:0000259" key="2">
    <source>
        <dbReference type="PROSITE" id="PS50234"/>
    </source>
</evidence>